<evidence type="ECO:0000256" key="5">
    <source>
        <dbReference type="ARBA" id="ARBA00023136"/>
    </source>
</evidence>
<dbReference type="EMBL" id="MFKN01000005">
    <property type="protein sequence ID" value="OGG41211.1"/>
    <property type="molecule type" value="Genomic_DNA"/>
</dbReference>
<keyword evidence="5 6" id="KW-0472">Membrane</keyword>
<proteinExistence type="inferred from homology"/>
<dbReference type="PANTHER" id="PTHR34478:SF2">
    <property type="entry name" value="MEMBRANE PROTEIN"/>
    <property type="match status" value="1"/>
</dbReference>
<comment type="caution">
    <text evidence="7">The sequence shown here is derived from an EMBL/GenBank/DDBJ whole genome shotgun (WGS) entry which is preliminary data.</text>
</comment>
<dbReference type="Gene3D" id="1.20.1440.20">
    <property type="entry name" value="LemA-like domain"/>
    <property type="match status" value="1"/>
</dbReference>
<dbReference type="Pfam" id="PF04011">
    <property type="entry name" value="LemA"/>
    <property type="match status" value="1"/>
</dbReference>
<evidence type="ECO:0000256" key="2">
    <source>
        <dbReference type="ARBA" id="ARBA00008854"/>
    </source>
</evidence>
<dbReference type="SUPFAM" id="SSF140478">
    <property type="entry name" value="LemA-like"/>
    <property type="match status" value="1"/>
</dbReference>
<evidence type="ECO:0000256" key="4">
    <source>
        <dbReference type="ARBA" id="ARBA00022989"/>
    </source>
</evidence>
<evidence type="ECO:0000313" key="8">
    <source>
        <dbReference type="Proteomes" id="UP000179014"/>
    </source>
</evidence>
<evidence type="ECO:0000313" key="7">
    <source>
        <dbReference type="EMBL" id="OGG41211.1"/>
    </source>
</evidence>
<evidence type="ECO:0008006" key="9">
    <source>
        <dbReference type="Google" id="ProtNLM"/>
    </source>
</evidence>
<keyword evidence="3 6" id="KW-0812">Transmembrane</keyword>
<keyword evidence="4 6" id="KW-1133">Transmembrane helix</keyword>
<protein>
    <recommendedName>
        <fullName evidence="9">LemA family protein</fullName>
    </recommendedName>
</protein>
<organism evidence="7 8">
    <name type="scientific">Candidatus Kaiserbacteria bacterium GWA2_50_9</name>
    <dbReference type="NCBI Taxonomy" id="1798474"/>
    <lineage>
        <taxon>Bacteria</taxon>
        <taxon>Candidatus Kaiseribacteriota</taxon>
    </lineage>
</organism>
<evidence type="ECO:0000256" key="1">
    <source>
        <dbReference type="ARBA" id="ARBA00004167"/>
    </source>
</evidence>
<gene>
    <name evidence="7" type="ORF">A2118_03085</name>
</gene>
<evidence type="ECO:0000256" key="6">
    <source>
        <dbReference type="SAM" id="Phobius"/>
    </source>
</evidence>
<dbReference type="Proteomes" id="UP000179014">
    <property type="component" value="Unassembled WGS sequence"/>
</dbReference>
<reference evidence="7 8" key="1">
    <citation type="journal article" date="2016" name="Nat. Commun.">
        <title>Thousands of microbial genomes shed light on interconnected biogeochemical processes in an aquifer system.</title>
        <authorList>
            <person name="Anantharaman K."/>
            <person name="Brown C.T."/>
            <person name="Hug L.A."/>
            <person name="Sharon I."/>
            <person name="Castelle C.J."/>
            <person name="Probst A.J."/>
            <person name="Thomas B.C."/>
            <person name="Singh A."/>
            <person name="Wilkins M.J."/>
            <person name="Karaoz U."/>
            <person name="Brodie E.L."/>
            <person name="Williams K.H."/>
            <person name="Hubbard S.S."/>
            <person name="Banfield J.F."/>
        </authorList>
    </citation>
    <scope>NUCLEOTIDE SEQUENCE [LARGE SCALE GENOMIC DNA]</scope>
</reference>
<dbReference type="AlphaFoldDB" id="A0A1F6BWA7"/>
<name>A0A1F6BWA7_9BACT</name>
<dbReference type="InterPro" id="IPR007156">
    <property type="entry name" value="MamQ_LemA"/>
</dbReference>
<dbReference type="STRING" id="1798474.A2118_03085"/>
<sequence>MSTTTIILIVVAVVVLWVIFAYNRLVSLVNQAKEAWADIQVQLKRRYDLIPNLVETVKGYATHESSAFENVTKARAAAMGATGAEGKAQAENMLSGALKTLFAVSEAYPDLKANQNFLQLQKELGDTEDKIQASRRFYNTTVMTLNTAEQSFPGNIIASSFSFKPMDLFELAAADAAANEPVKVRF</sequence>
<comment type="similarity">
    <text evidence="2">Belongs to the LemA family.</text>
</comment>
<dbReference type="PANTHER" id="PTHR34478">
    <property type="entry name" value="PROTEIN LEMA"/>
    <property type="match status" value="1"/>
</dbReference>
<evidence type="ECO:0000256" key="3">
    <source>
        <dbReference type="ARBA" id="ARBA00022692"/>
    </source>
</evidence>
<dbReference type="GO" id="GO:0016020">
    <property type="term" value="C:membrane"/>
    <property type="evidence" value="ECO:0007669"/>
    <property type="project" value="UniProtKB-SubCell"/>
</dbReference>
<feature type="transmembrane region" description="Helical" evidence="6">
    <location>
        <begin position="6"/>
        <end position="23"/>
    </location>
</feature>
<comment type="subcellular location">
    <subcellularLocation>
        <location evidence="1">Membrane</location>
        <topology evidence="1">Single-pass membrane protein</topology>
    </subcellularLocation>
</comment>
<accession>A0A1F6BWA7</accession>
<dbReference type="InterPro" id="IPR023353">
    <property type="entry name" value="LemA-like_dom_sf"/>
</dbReference>